<evidence type="ECO:0000313" key="1">
    <source>
        <dbReference type="EMBL" id="AIN99360.1"/>
    </source>
</evidence>
<reference evidence="1 2" key="1">
    <citation type="journal article" date="2015" name="Sci. Rep.">
        <title>The genome of Leishmania panamensis: insights into genomics of the L. (Viannia) subgenus.</title>
        <authorList>
            <person name="Llanes A."/>
            <person name="Restrepo C.M."/>
            <person name="Vecchio G.D."/>
            <person name="Anguizola F.J."/>
            <person name="Lleonart R."/>
        </authorList>
    </citation>
    <scope>NUCLEOTIDE SEQUENCE [LARGE SCALE GENOMIC DNA]</scope>
    <source>
        <strain evidence="1 2">MHOM/PA/94/PSC-1</strain>
    </source>
</reference>
<dbReference type="RefSeq" id="XP_010700067.1">
    <property type="nucleotide sequence ID" value="XM_010701765.1"/>
</dbReference>
<dbReference type="Gene3D" id="1.10.287.1130">
    <property type="entry name" value="CytochromE C oxidase copper chaperone"/>
    <property type="match status" value="1"/>
</dbReference>
<dbReference type="eggNOG" id="ENOG502S2UP">
    <property type="taxonomic scope" value="Eukaryota"/>
</dbReference>
<sequence>MSATREDSAPCAIPSKLWRECLKQYDYGPDRPKGACAAHRTKFYDCVKDWTARTQKRPYSYTLFELPKSCGHEAEKLHQCMMMNMFEVSHCQKEMAVLKRCAARADPEVRTYLQGDEAIADLEKDIEETTGLKRLWYKAIGKL</sequence>
<dbReference type="VEuPathDB" id="TriTrypDB:LPAL13_260029500"/>
<dbReference type="AlphaFoldDB" id="A0A088RTW7"/>
<evidence type="ECO:0000313" key="2">
    <source>
        <dbReference type="Proteomes" id="UP000063063"/>
    </source>
</evidence>
<dbReference type="GeneID" id="22576151"/>
<dbReference type="EMBL" id="CP009395">
    <property type="protein sequence ID" value="AIN99360.1"/>
    <property type="molecule type" value="Genomic_DNA"/>
</dbReference>
<dbReference type="Proteomes" id="UP000063063">
    <property type="component" value="Chromosome 26"/>
</dbReference>
<dbReference type="PROSITE" id="PS51808">
    <property type="entry name" value="CHCH"/>
    <property type="match status" value="1"/>
</dbReference>
<dbReference type="InterPro" id="IPR009069">
    <property type="entry name" value="Cys_alpha_HP_mot_SF"/>
</dbReference>
<name>A0A088RTW7_LEIPA</name>
<dbReference type="KEGG" id="lpan:LPMP_262480"/>
<accession>A0A088RTW7</accession>
<gene>
    <name evidence="1" type="ORF">LPMP_262480</name>
</gene>
<dbReference type="SUPFAM" id="SSF47072">
    <property type="entry name" value="Cysteine alpha-hairpin motif"/>
    <property type="match status" value="1"/>
</dbReference>
<organism evidence="1 2">
    <name type="scientific">Leishmania panamensis</name>
    <dbReference type="NCBI Taxonomy" id="5679"/>
    <lineage>
        <taxon>Eukaryota</taxon>
        <taxon>Discoba</taxon>
        <taxon>Euglenozoa</taxon>
        <taxon>Kinetoplastea</taxon>
        <taxon>Metakinetoplastina</taxon>
        <taxon>Trypanosomatida</taxon>
        <taxon>Trypanosomatidae</taxon>
        <taxon>Leishmaniinae</taxon>
        <taxon>Leishmania</taxon>
        <taxon>Leishmania guyanensis species complex</taxon>
    </lineage>
</organism>
<dbReference type="VEuPathDB" id="TriTrypDB:LPMP_262480"/>
<keyword evidence="2" id="KW-1185">Reference proteome</keyword>
<proteinExistence type="predicted"/>
<dbReference type="OrthoDB" id="13601at2759"/>
<protein>
    <submittedName>
        <fullName evidence="1">Uncharacterized protein</fullName>
    </submittedName>
</protein>